<protein>
    <submittedName>
        <fullName evidence="1">Uncharacterized protein</fullName>
    </submittedName>
</protein>
<comment type="caution">
    <text evidence="1">The sequence shown here is derived from an EMBL/GenBank/DDBJ whole genome shotgun (WGS) entry which is preliminary data.</text>
</comment>
<name>A0A4R1NR54_9GAMM</name>
<accession>A0A4R1NR54</accession>
<reference evidence="1 2" key="1">
    <citation type="submission" date="2019-02" db="EMBL/GenBank/DDBJ databases">
        <title>Investigation of anaerobic lignin degradation for improved lignocellulosic biofuels.</title>
        <authorList>
            <person name="Deangelis K."/>
        </authorList>
    </citation>
    <scope>NUCLEOTIDE SEQUENCE [LARGE SCALE GENOMIC DNA]</scope>
    <source>
        <strain evidence="1 2">159R</strain>
    </source>
</reference>
<evidence type="ECO:0000313" key="1">
    <source>
        <dbReference type="EMBL" id="TCL06890.1"/>
    </source>
</evidence>
<proteinExistence type="predicted"/>
<evidence type="ECO:0000313" key="2">
    <source>
        <dbReference type="Proteomes" id="UP000294555"/>
    </source>
</evidence>
<keyword evidence="2" id="KW-1185">Reference proteome</keyword>
<sequence length="133" mass="15874">MDNNFYFRLVSQWHQFSYEFSCSNYYELKFNTHCAFNALKMHLDEKNNDSHHAKLPNKMELHIKNRNTWLGLSQYVKPIDIYNKFNARDLINIYIDQGSDFELLWRAAINVQIHIEKINGICKFVSKPVLKSV</sequence>
<dbReference type="AlphaFoldDB" id="A0A4R1NR54"/>
<gene>
    <name evidence="1" type="ORF">EZJ58_5187</name>
</gene>
<organism evidence="1 2">
    <name type="scientific">Sodalis ligni</name>
    <dbReference type="NCBI Taxonomy" id="2697027"/>
    <lineage>
        <taxon>Bacteria</taxon>
        <taxon>Pseudomonadati</taxon>
        <taxon>Pseudomonadota</taxon>
        <taxon>Gammaproteobacteria</taxon>
        <taxon>Enterobacterales</taxon>
        <taxon>Bruguierivoracaceae</taxon>
        <taxon>Sodalis</taxon>
    </lineage>
</organism>
<dbReference type="EMBL" id="SJOI01000001">
    <property type="protein sequence ID" value="TCL06890.1"/>
    <property type="molecule type" value="Genomic_DNA"/>
</dbReference>
<dbReference type="Proteomes" id="UP000294555">
    <property type="component" value="Unassembled WGS sequence"/>
</dbReference>